<keyword evidence="2" id="KW-0472">Membrane</keyword>
<name>A0ABQ4E2D0_9ACTN</name>
<reference evidence="3 4" key="1">
    <citation type="submission" date="2021-01" db="EMBL/GenBank/DDBJ databases">
        <title>Whole genome shotgun sequence of Plantactinospora endophytica NBRC 110450.</title>
        <authorList>
            <person name="Komaki H."/>
            <person name="Tamura T."/>
        </authorList>
    </citation>
    <scope>NUCLEOTIDE SEQUENCE [LARGE SCALE GENOMIC DNA]</scope>
    <source>
        <strain evidence="3 4">NBRC 110450</strain>
    </source>
</reference>
<feature type="region of interest" description="Disordered" evidence="1">
    <location>
        <begin position="20"/>
        <end position="43"/>
    </location>
</feature>
<feature type="transmembrane region" description="Helical" evidence="2">
    <location>
        <begin position="461"/>
        <end position="482"/>
    </location>
</feature>
<protein>
    <submittedName>
        <fullName evidence="3">Membrane protein</fullName>
    </submittedName>
</protein>
<feature type="transmembrane region" description="Helical" evidence="2">
    <location>
        <begin position="905"/>
        <end position="924"/>
    </location>
</feature>
<keyword evidence="2" id="KW-0812">Transmembrane</keyword>
<proteinExistence type="predicted"/>
<dbReference type="PANTHER" id="PTHR30572:SF4">
    <property type="entry name" value="ABC TRANSPORTER PERMEASE YTRF"/>
    <property type="match status" value="1"/>
</dbReference>
<feature type="transmembrane region" description="Helical" evidence="2">
    <location>
        <begin position="385"/>
        <end position="408"/>
    </location>
</feature>
<organism evidence="3 4">
    <name type="scientific">Plantactinospora endophytica</name>
    <dbReference type="NCBI Taxonomy" id="673535"/>
    <lineage>
        <taxon>Bacteria</taxon>
        <taxon>Bacillati</taxon>
        <taxon>Actinomycetota</taxon>
        <taxon>Actinomycetes</taxon>
        <taxon>Micromonosporales</taxon>
        <taxon>Micromonosporaceae</taxon>
        <taxon>Plantactinospora</taxon>
    </lineage>
</organism>
<evidence type="ECO:0000313" key="4">
    <source>
        <dbReference type="Proteomes" id="UP000646749"/>
    </source>
</evidence>
<gene>
    <name evidence="3" type="ORF">Pen02_37880</name>
</gene>
<keyword evidence="4" id="KW-1185">Reference proteome</keyword>
<dbReference type="Proteomes" id="UP000646749">
    <property type="component" value="Unassembled WGS sequence"/>
</dbReference>
<evidence type="ECO:0000256" key="2">
    <source>
        <dbReference type="SAM" id="Phobius"/>
    </source>
</evidence>
<accession>A0ABQ4E2D0</accession>
<keyword evidence="2" id="KW-1133">Transmembrane helix</keyword>
<feature type="transmembrane region" description="Helical" evidence="2">
    <location>
        <begin position="494"/>
        <end position="515"/>
    </location>
</feature>
<feature type="transmembrane region" description="Helical" evidence="2">
    <location>
        <begin position="805"/>
        <end position="835"/>
    </location>
</feature>
<feature type="transmembrane region" description="Helical" evidence="2">
    <location>
        <begin position="420"/>
        <end position="440"/>
    </location>
</feature>
<evidence type="ECO:0000313" key="3">
    <source>
        <dbReference type="EMBL" id="GIG88852.1"/>
    </source>
</evidence>
<dbReference type="EMBL" id="BONW01000017">
    <property type="protein sequence ID" value="GIG88852.1"/>
    <property type="molecule type" value="Genomic_DNA"/>
</dbReference>
<dbReference type="PANTHER" id="PTHR30572">
    <property type="entry name" value="MEMBRANE COMPONENT OF TRANSPORTER-RELATED"/>
    <property type="match status" value="1"/>
</dbReference>
<feature type="transmembrane region" description="Helical" evidence="2">
    <location>
        <begin position="51"/>
        <end position="70"/>
    </location>
</feature>
<evidence type="ECO:0000256" key="1">
    <source>
        <dbReference type="SAM" id="MobiDB-lite"/>
    </source>
</evidence>
<feature type="transmembrane region" description="Helical" evidence="2">
    <location>
        <begin position="340"/>
        <end position="365"/>
    </location>
</feature>
<feature type="transmembrane region" description="Helical" evidence="2">
    <location>
        <begin position="856"/>
        <end position="879"/>
    </location>
</feature>
<feature type="transmembrane region" description="Helical" evidence="2">
    <location>
        <begin position="549"/>
        <end position="568"/>
    </location>
</feature>
<dbReference type="InterPro" id="IPR050250">
    <property type="entry name" value="Macrolide_Exporter_MacB"/>
</dbReference>
<feature type="compositionally biased region" description="Gly residues" evidence="1">
    <location>
        <begin position="20"/>
        <end position="29"/>
    </location>
</feature>
<sequence>MDPGSVGGVPVGGVLAGGEPVVGGRGVEGGSVQSRTGPSGRLPGPLRRARVFAGYLGLLGVLGLVAALLVTGAPRLANEFADDGLRHDLRGLPYQVRDLTFTADQDAMQSPDAHQAAGQLDRYRQKLPGPLPGLVGQQWFAGRIGPQDLAVAGDAPSLRGGCRAELQLRGQAGIERELRMVEGRWPASSGGVEAAVSREAATILKLRVGTGVVLSGEGFTQGSVPVRIVGLYDPVDPTAPTWDAIRVAEVPCPNPTEGTTHRAALLTDLTGITAAGRRLGLGYEWRYRVDEERMTTADIPEVLTGVAVSRRTPPEPGLVLATGLDNAVQRFDGQLRAVRALLAVVQTGILATLLGLVALAAGLAVQRRREEFSLLRARGATAAGIGARTLRETIGVLPLAVLVGWLLGTTAPGRPAGVEPLGVVLVAVGTTLAIPLLATLSQRRADFVGRRRDLVRHRPSVRRLTAELFVLLLAVLGVVLLHRRGLSQASGVDPYLVSVPVLLAVSAALLALRLVPWPLRQVGRLAARARAVVPFVGLARAGRSGPVTVGPLAVLVVAIATGVFTSVVTSTVAEARDRVTDQEIGADARINGSYTDAATTVERLGGLSGVTAVSPVAMEVGQPLRSPTPDLLGGRDLGQTQVLVVDGPSLARVLAASGVDVALPAGLTAPGRVDGPVPALVSPEVAEAVGAGAVTEVQGRRYEFRVDQVAAGFPGVAADARRFVVLPWQALPVPEFQPIRPNQFVVAGDGFAVPELAATVDTAQREYLSKVLAQPVEEVRPQTAVTVATWQEHRRSLERSGVNRLLSFTFGTGVAGATALALLAVGFAVLAEAPGRGRMLSRLRTMGLSGRQGRGLLVYELVPLLGVAVLAGGLVGVALPRLLGPALGLSGFTGGLPARTHLDPLLVVGVLVLVGVALVAALGVENLVNRRMRLGEVLRLGEEN</sequence>
<comment type="caution">
    <text evidence="3">The sequence shown here is derived from an EMBL/GenBank/DDBJ whole genome shotgun (WGS) entry which is preliminary data.</text>
</comment>